<evidence type="ECO:0000256" key="2">
    <source>
        <dbReference type="ARBA" id="ARBA00003234"/>
    </source>
</evidence>
<dbReference type="SFLD" id="SFLDG01061">
    <property type="entry name" value="methylthiotransferase"/>
    <property type="match status" value="1"/>
</dbReference>
<dbReference type="Pfam" id="PF00919">
    <property type="entry name" value="UPF0004"/>
    <property type="match status" value="1"/>
</dbReference>
<dbReference type="SFLD" id="SFLDS00029">
    <property type="entry name" value="Radical_SAM"/>
    <property type="match status" value="1"/>
</dbReference>
<dbReference type="PROSITE" id="PS01278">
    <property type="entry name" value="MTTASE_RADICAL"/>
    <property type="match status" value="1"/>
</dbReference>
<comment type="caution">
    <text evidence="15">The sequence shown here is derived from an EMBL/GenBank/DDBJ whole genome shotgun (WGS) entry which is preliminary data.</text>
</comment>
<dbReference type="GO" id="GO:0005829">
    <property type="term" value="C:cytosol"/>
    <property type="evidence" value="ECO:0007669"/>
    <property type="project" value="TreeGrafter"/>
</dbReference>
<evidence type="ECO:0000256" key="8">
    <source>
        <dbReference type="ARBA" id="ARBA00023014"/>
    </source>
</evidence>
<dbReference type="AlphaFoldDB" id="A0A1F6NE22"/>
<sequence>MTEEKKYKYLILTFGCQMNKSDSERLAFVLENMGMEKTEDERDADVIILNTCSVRESAEARIYGKTFNLSKLKKIKPDLIVGVTGCMAGRDKDGEIKKRLKEVDLFFPTKDMTRLPAKLLELNPNLRPMNNTEEDYLKLRPNYQKAHQAFIVIQTGCNQFCSYCVVPYARGLKTDRPVKDILDEINNVVKKGCLEITLLGQIVNHYTAPDPENFSVGNPYKKNDFAKLLWEINQIDGVKRLDWPAPHPLYFDEELLDALTLPKQLNYVHLPVQSGNNEILQKMNRRHTREYYIGLVKKIREKRPEIAIGTDIIVGFCGETEEQFQDTVDLYKQCQFDISYHARYSPRSGTVAEKMFEDTVSREEKRRRWQVLQDMMEEITREKNKKYLDKTLSVLVDDFTNGWCVGNSQEMKRVTFEPVLSEQGEPNGGGENLVGTIQNVKIFKTDNWMMWARIIKT</sequence>
<evidence type="ECO:0000256" key="11">
    <source>
        <dbReference type="ARBA" id="ARBA00080698"/>
    </source>
</evidence>
<evidence type="ECO:0000259" key="13">
    <source>
        <dbReference type="PROSITE" id="PS51449"/>
    </source>
</evidence>
<feature type="domain" description="MTTase N-terminal" evidence="13">
    <location>
        <begin position="7"/>
        <end position="124"/>
    </location>
</feature>
<evidence type="ECO:0000256" key="4">
    <source>
        <dbReference type="ARBA" id="ARBA00022679"/>
    </source>
</evidence>
<dbReference type="NCBIfam" id="TIGR00089">
    <property type="entry name" value="MiaB/RimO family radical SAM methylthiotransferase"/>
    <property type="match status" value="1"/>
</dbReference>
<gene>
    <name evidence="15" type="ORF">A2373_03485</name>
</gene>
<evidence type="ECO:0000256" key="10">
    <source>
        <dbReference type="ARBA" id="ARBA00068570"/>
    </source>
</evidence>
<proteinExistence type="predicted"/>
<dbReference type="EMBL" id="MFQS01000051">
    <property type="protein sequence ID" value="OGH82068.1"/>
    <property type="molecule type" value="Genomic_DNA"/>
</dbReference>
<dbReference type="InterPro" id="IPR020612">
    <property type="entry name" value="Methylthiotransferase_CS"/>
</dbReference>
<dbReference type="SUPFAM" id="SSF102114">
    <property type="entry name" value="Radical SAM enzymes"/>
    <property type="match status" value="1"/>
</dbReference>
<dbReference type="NCBIfam" id="TIGR01574">
    <property type="entry name" value="miaB-methiolase"/>
    <property type="match status" value="1"/>
</dbReference>
<accession>A0A1F6NE22</accession>
<evidence type="ECO:0000313" key="16">
    <source>
        <dbReference type="Proteomes" id="UP000176300"/>
    </source>
</evidence>
<dbReference type="EC" id="2.8.4.3" evidence="9"/>
<dbReference type="InterPro" id="IPR058240">
    <property type="entry name" value="rSAM_sf"/>
</dbReference>
<keyword evidence="3" id="KW-0004">4Fe-4S</keyword>
<dbReference type="SFLD" id="SFLDG01082">
    <property type="entry name" value="B12-binding_domain_containing"/>
    <property type="match status" value="1"/>
</dbReference>
<evidence type="ECO:0000256" key="5">
    <source>
        <dbReference type="ARBA" id="ARBA00022691"/>
    </source>
</evidence>
<dbReference type="Gene3D" id="3.80.30.20">
    <property type="entry name" value="tm_1862 like domain"/>
    <property type="match status" value="1"/>
</dbReference>
<comment type="cofactor">
    <cofactor evidence="1">
        <name>[4Fe-4S] cluster</name>
        <dbReference type="ChEBI" id="CHEBI:49883"/>
    </cofactor>
</comment>
<evidence type="ECO:0000256" key="1">
    <source>
        <dbReference type="ARBA" id="ARBA00001966"/>
    </source>
</evidence>
<keyword evidence="4 15" id="KW-0808">Transferase</keyword>
<protein>
    <recommendedName>
        <fullName evidence="10">tRNA-2-methylthio-N(6)-dimethylallyladenosine synthase</fullName>
        <ecNumber evidence="9">2.8.4.3</ecNumber>
    </recommendedName>
    <alternativeName>
        <fullName evidence="12">(Dimethylallyl)adenosine tRNA methylthiotransferase MiaB</fullName>
    </alternativeName>
    <alternativeName>
        <fullName evidence="11">tRNA-i(6)A37 methylthiotransferase</fullName>
    </alternativeName>
</protein>
<dbReference type="Proteomes" id="UP000176300">
    <property type="component" value="Unassembled WGS sequence"/>
</dbReference>
<dbReference type="GO" id="GO:0046872">
    <property type="term" value="F:metal ion binding"/>
    <property type="evidence" value="ECO:0007669"/>
    <property type="project" value="UniProtKB-KW"/>
</dbReference>
<evidence type="ECO:0000313" key="15">
    <source>
        <dbReference type="EMBL" id="OGH82068.1"/>
    </source>
</evidence>
<organism evidence="15 16">
    <name type="scientific">Candidatus Magasanikbacteria bacterium RIFOXYB1_FULL_40_15</name>
    <dbReference type="NCBI Taxonomy" id="1798697"/>
    <lineage>
        <taxon>Bacteria</taxon>
        <taxon>Candidatus Magasanikiibacteriota</taxon>
    </lineage>
</organism>
<keyword evidence="6" id="KW-0479">Metal-binding</keyword>
<dbReference type="InterPro" id="IPR006638">
    <property type="entry name" value="Elp3/MiaA/NifB-like_rSAM"/>
</dbReference>
<dbReference type="GO" id="GO:0051539">
    <property type="term" value="F:4 iron, 4 sulfur cluster binding"/>
    <property type="evidence" value="ECO:0007669"/>
    <property type="project" value="UniProtKB-KW"/>
</dbReference>
<dbReference type="InterPro" id="IPR013848">
    <property type="entry name" value="Methylthiotransferase_N"/>
</dbReference>
<dbReference type="Gene3D" id="3.40.50.12160">
    <property type="entry name" value="Methylthiotransferase, N-terminal domain"/>
    <property type="match status" value="1"/>
</dbReference>
<keyword evidence="8" id="KW-0411">Iron-sulfur</keyword>
<dbReference type="PROSITE" id="PS51918">
    <property type="entry name" value="RADICAL_SAM"/>
    <property type="match status" value="1"/>
</dbReference>
<dbReference type="InterPro" id="IPR005839">
    <property type="entry name" value="Methylthiotransferase"/>
</dbReference>
<keyword evidence="5" id="KW-0949">S-adenosyl-L-methionine</keyword>
<dbReference type="InterPro" id="IPR038135">
    <property type="entry name" value="Methylthiotransferase_N_sf"/>
</dbReference>
<dbReference type="FunFam" id="3.80.30.20:FF:000001">
    <property type="entry name" value="tRNA-2-methylthio-N(6)-dimethylallyladenosine synthase 2"/>
    <property type="match status" value="1"/>
</dbReference>
<dbReference type="PROSITE" id="PS51449">
    <property type="entry name" value="MTTASE_N"/>
    <property type="match status" value="1"/>
</dbReference>
<dbReference type="GO" id="GO:0035597">
    <property type="term" value="F:tRNA-2-methylthio-N(6)-dimethylallyladenosine(37) synthase activity"/>
    <property type="evidence" value="ECO:0007669"/>
    <property type="project" value="UniProtKB-EC"/>
</dbReference>
<dbReference type="InterPro" id="IPR023404">
    <property type="entry name" value="rSAM_horseshoe"/>
</dbReference>
<evidence type="ECO:0000256" key="7">
    <source>
        <dbReference type="ARBA" id="ARBA00023004"/>
    </source>
</evidence>
<feature type="domain" description="Radical SAM core" evidence="14">
    <location>
        <begin position="143"/>
        <end position="382"/>
    </location>
</feature>
<dbReference type="PANTHER" id="PTHR43020:SF2">
    <property type="entry name" value="MITOCHONDRIAL TRNA METHYLTHIOTRANSFERASE CDK5RAP1"/>
    <property type="match status" value="1"/>
</dbReference>
<dbReference type="Pfam" id="PF04055">
    <property type="entry name" value="Radical_SAM"/>
    <property type="match status" value="1"/>
</dbReference>
<dbReference type="SMART" id="SM00729">
    <property type="entry name" value="Elp3"/>
    <property type="match status" value="1"/>
</dbReference>
<evidence type="ECO:0000256" key="12">
    <source>
        <dbReference type="ARBA" id="ARBA00081141"/>
    </source>
</evidence>
<dbReference type="STRING" id="1798697.A2373_03485"/>
<dbReference type="PANTHER" id="PTHR43020">
    <property type="entry name" value="CDK5 REGULATORY SUBUNIT-ASSOCIATED PROTEIN 1"/>
    <property type="match status" value="1"/>
</dbReference>
<evidence type="ECO:0000256" key="3">
    <source>
        <dbReference type="ARBA" id="ARBA00022485"/>
    </source>
</evidence>
<name>A0A1F6NE22_9BACT</name>
<dbReference type="FunFam" id="3.40.50.12160:FF:000003">
    <property type="entry name" value="CDK5 regulatory subunit-associated protein 1"/>
    <property type="match status" value="1"/>
</dbReference>
<keyword evidence="7" id="KW-0408">Iron</keyword>
<comment type="function">
    <text evidence="2">Catalyzes the methylthiolation of N6-(dimethylallyl)adenosine (i(6)A), leading to the formation of 2-methylthio-N6-(dimethylallyl)adenosine (ms(2)i(6)A) at position 37 in tRNAs that read codons beginning with uridine.</text>
</comment>
<evidence type="ECO:0000256" key="6">
    <source>
        <dbReference type="ARBA" id="ARBA00022723"/>
    </source>
</evidence>
<reference evidence="15 16" key="1">
    <citation type="journal article" date="2016" name="Nat. Commun.">
        <title>Thousands of microbial genomes shed light on interconnected biogeochemical processes in an aquifer system.</title>
        <authorList>
            <person name="Anantharaman K."/>
            <person name="Brown C.T."/>
            <person name="Hug L.A."/>
            <person name="Sharon I."/>
            <person name="Castelle C.J."/>
            <person name="Probst A.J."/>
            <person name="Thomas B.C."/>
            <person name="Singh A."/>
            <person name="Wilkins M.J."/>
            <person name="Karaoz U."/>
            <person name="Brodie E.L."/>
            <person name="Williams K.H."/>
            <person name="Hubbard S.S."/>
            <person name="Banfield J.F."/>
        </authorList>
    </citation>
    <scope>NUCLEOTIDE SEQUENCE [LARGE SCALE GENOMIC DNA]</scope>
</reference>
<evidence type="ECO:0000259" key="14">
    <source>
        <dbReference type="PROSITE" id="PS51918"/>
    </source>
</evidence>
<dbReference type="InterPro" id="IPR007197">
    <property type="entry name" value="rSAM"/>
</dbReference>
<evidence type="ECO:0000256" key="9">
    <source>
        <dbReference type="ARBA" id="ARBA00033765"/>
    </source>
</evidence>